<evidence type="ECO:0000256" key="6">
    <source>
        <dbReference type="ARBA" id="ARBA00023136"/>
    </source>
</evidence>
<reference evidence="9" key="1">
    <citation type="submission" date="2019-08" db="EMBL/GenBank/DDBJ databases">
        <authorList>
            <person name="Kucharzyk K."/>
            <person name="Murdoch R.W."/>
            <person name="Higgins S."/>
            <person name="Loffler F."/>
        </authorList>
    </citation>
    <scope>NUCLEOTIDE SEQUENCE</scope>
</reference>
<feature type="domain" description="TRAP C4-dicarboxylate transport system permease DctM subunit" evidence="8">
    <location>
        <begin position="15"/>
        <end position="237"/>
    </location>
</feature>
<evidence type="ECO:0000256" key="3">
    <source>
        <dbReference type="ARBA" id="ARBA00022519"/>
    </source>
</evidence>
<keyword evidence="5 7" id="KW-1133">Transmembrane helix</keyword>
<dbReference type="Pfam" id="PF06808">
    <property type="entry name" value="DctM"/>
    <property type="match status" value="1"/>
</dbReference>
<feature type="transmembrane region" description="Helical" evidence="7">
    <location>
        <begin position="134"/>
        <end position="164"/>
    </location>
</feature>
<keyword evidence="4 7" id="KW-0812">Transmembrane</keyword>
<dbReference type="GO" id="GO:0005886">
    <property type="term" value="C:plasma membrane"/>
    <property type="evidence" value="ECO:0007669"/>
    <property type="project" value="UniProtKB-SubCell"/>
</dbReference>
<feature type="transmembrane region" description="Helical" evidence="7">
    <location>
        <begin position="220"/>
        <end position="241"/>
    </location>
</feature>
<comment type="subcellular location">
    <subcellularLocation>
        <location evidence="1">Cell inner membrane</location>
        <topology evidence="1">Multi-pass membrane protein</topology>
    </subcellularLocation>
</comment>
<feature type="transmembrane region" description="Helical" evidence="7">
    <location>
        <begin position="38"/>
        <end position="55"/>
    </location>
</feature>
<keyword evidence="2" id="KW-1003">Cell membrane</keyword>
<comment type="caution">
    <text evidence="9">The sequence shown here is derived from an EMBL/GenBank/DDBJ whole genome shotgun (WGS) entry which is preliminary data.</text>
</comment>
<evidence type="ECO:0000256" key="2">
    <source>
        <dbReference type="ARBA" id="ARBA00022475"/>
    </source>
</evidence>
<dbReference type="PANTHER" id="PTHR33362:SF3">
    <property type="entry name" value="SIALIC ACID TRAP TRANSPORTER PERMEASE PROTEIN SIAT"/>
    <property type="match status" value="1"/>
</dbReference>
<keyword evidence="3" id="KW-0997">Cell inner membrane</keyword>
<evidence type="ECO:0000256" key="4">
    <source>
        <dbReference type="ARBA" id="ARBA00022692"/>
    </source>
</evidence>
<evidence type="ECO:0000313" key="9">
    <source>
        <dbReference type="EMBL" id="MPM83154.1"/>
    </source>
</evidence>
<name>A0A645D1M2_9ZZZZ</name>
<evidence type="ECO:0000256" key="7">
    <source>
        <dbReference type="SAM" id="Phobius"/>
    </source>
</evidence>
<evidence type="ECO:0000256" key="1">
    <source>
        <dbReference type="ARBA" id="ARBA00004429"/>
    </source>
</evidence>
<gene>
    <name evidence="9" type="primary">dctM_70</name>
    <name evidence="9" type="ORF">SDC9_130217</name>
</gene>
<protein>
    <submittedName>
        <fullName evidence="9">C4-dicarboxylate TRAP transporter large permease protein DctM</fullName>
    </submittedName>
</protein>
<dbReference type="InterPro" id="IPR010656">
    <property type="entry name" value="DctM"/>
</dbReference>
<dbReference type="AlphaFoldDB" id="A0A645D1M2"/>
<proteinExistence type="predicted"/>
<dbReference type="EMBL" id="VSSQ01032023">
    <property type="protein sequence ID" value="MPM83154.1"/>
    <property type="molecule type" value="Genomic_DNA"/>
</dbReference>
<organism evidence="9">
    <name type="scientific">bioreactor metagenome</name>
    <dbReference type="NCBI Taxonomy" id="1076179"/>
    <lineage>
        <taxon>unclassified sequences</taxon>
        <taxon>metagenomes</taxon>
        <taxon>ecological metagenomes</taxon>
    </lineage>
</organism>
<feature type="transmembrane region" description="Helical" evidence="7">
    <location>
        <begin position="176"/>
        <end position="200"/>
    </location>
</feature>
<keyword evidence="6 7" id="KW-0472">Membrane</keyword>
<dbReference type="GO" id="GO:0022857">
    <property type="term" value="F:transmembrane transporter activity"/>
    <property type="evidence" value="ECO:0007669"/>
    <property type="project" value="TreeGrafter"/>
</dbReference>
<dbReference type="PANTHER" id="PTHR33362">
    <property type="entry name" value="SIALIC ACID TRAP TRANSPORTER PERMEASE PROTEIN SIAT-RELATED"/>
    <property type="match status" value="1"/>
</dbReference>
<evidence type="ECO:0000256" key="5">
    <source>
        <dbReference type="ARBA" id="ARBA00022989"/>
    </source>
</evidence>
<dbReference type="InterPro" id="IPR004681">
    <property type="entry name" value="TRAP_DctM"/>
</dbReference>
<accession>A0A645D1M2</accession>
<sequence>MGYAIFYCLRNGEDKEKIASNYNALRERGFLKLLKDSFWAILAPIIILGGIYGGIVTPTEAADISVVYSLIISIYIYKTLKWKDILRILTGAVKTTVPILFVVATATVFGRTLTLLQAPQQIAQTMIQLSSNKIVLLLMINVLLLFVGMVMDTTPAILILTPILLPVVKSFGINPIHFGVIMVINLAIAFVTPPVGLNLYVAHGMTGIPIMQIARKATPFIISFIVALLLITFIPSISLILT</sequence>
<evidence type="ECO:0000259" key="8">
    <source>
        <dbReference type="Pfam" id="PF06808"/>
    </source>
</evidence>